<dbReference type="SUPFAM" id="SSF55785">
    <property type="entry name" value="PYP-like sensor domain (PAS domain)"/>
    <property type="match status" value="1"/>
</dbReference>
<feature type="domain" description="Phytochrome chromophore attachment site" evidence="11">
    <location>
        <begin position="145"/>
        <end position="306"/>
    </location>
</feature>
<name>A0A2T0TXE0_9SPHI</name>
<dbReference type="SMART" id="SM00387">
    <property type="entry name" value="HATPase_c"/>
    <property type="match status" value="1"/>
</dbReference>
<dbReference type="PRINTS" id="PR01033">
    <property type="entry name" value="PHYTOCHROME"/>
</dbReference>
<dbReference type="InterPro" id="IPR036890">
    <property type="entry name" value="HATPase_C_sf"/>
</dbReference>
<keyword evidence="14" id="KW-1185">Reference proteome</keyword>
<dbReference type="InterPro" id="IPR016132">
    <property type="entry name" value="Phyto_chromo_attachment"/>
</dbReference>
<keyword evidence="6" id="KW-0716">Sensory transduction</keyword>
<dbReference type="InterPro" id="IPR003594">
    <property type="entry name" value="HATPase_dom"/>
</dbReference>
<keyword evidence="8 13" id="KW-0418">Kinase</keyword>
<dbReference type="Proteomes" id="UP000238034">
    <property type="component" value="Unassembled WGS sequence"/>
</dbReference>
<dbReference type="InterPro" id="IPR001294">
    <property type="entry name" value="Phytochrome"/>
</dbReference>
<dbReference type="GO" id="GO:0000156">
    <property type="term" value="F:phosphorelay response regulator activity"/>
    <property type="evidence" value="ECO:0007669"/>
    <property type="project" value="TreeGrafter"/>
</dbReference>
<dbReference type="FunFam" id="3.30.565.10:FF:000006">
    <property type="entry name" value="Sensor histidine kinase WalK"/>
    <property type="match status" value="1"/>
</dbReference>
<evidence type="ECO:0000256" key="9">
    <source>
        <dbReference type="ARBA" id="ARBA00022991"/>
    </source>
</evidence>
<evidence type="ECO:0000256" key="1">
    <source>
        <dbReference type="ARBA" id="ARBA00000085"/>
    </source>
</evidence>
<comment type="catalytic activity">
    <reaction evidence="1">
        <text>ATP + protein L-histidine = ADP + protein N-phospho-L-histidine.</text>
        <dbReference type="EC" id="2.7.13.3"/>
    </reaction>
</comment>
<accession>A0A2T0TXE0</accession>
<evidence type="ECO:0000259" key="12">
    <source>
        <dbReference type="PROSITE" id="PS50109"/>
    </source>
</evidence>
<dbReference type="InterPro" id="IPR003661">
    <property type="entry name" value="HisK_dim/P_dom"/>
</dbReference>
<dbReference type="PROSITE" id="PS50046">
    <property type="entry name" value="PHYTOCHROME_2"/>
    <property type="match status" value="1"/>
</dbReference>
<dbReference type="GO" id="GO:0007234">
    <property type="term" value="P:osmosensory signaling via phosphorelay pathway"/>
    <property type="evidence" value="ECO:0007669"/>
    <property type="project" value="TreeGrafter"/>
</dbReference>
<evidence type="ECO:0000259" key="11">
    <source>
        <dbReference type="PROSITE" id="PS50046"/>
    </source>
</evidence>
<dbReference type="Pfam" id="PF00512">
    <property type="entry name" value="HisKA"/>
    <property type="match status" value="1"/>
</dbReference>
<dbReference type="SMART" id="SM00388">
    <property type="entry name" value="HisKA"/>
    <property type="match status" value="1"/>
</dbReference>
<dbReference type="Gene3D" id="3.30.450.40">
    <property type="match status" value="1"/>
</dbReference>
<evidence type="ECO:0000256" key="5">
    <source>
        <dbReference type="ARBA" id="ARBA00022553"/>
    </source>
</evidence>
<keyword evidence="7" id="KW-0808">Transferase</keyword>
<dbReference type="Gene3D" id="3.30.565.10">
    <property type="entry name" value="Histidine kinase-like ATPase, C-terminal domain"/>
    <property type="match status" value="1"/>
</dbReference>
<dbReference type="InterPro" id="IPR013654">
    <property type="entry name" value="PAS_2"/>
</dbReference>
<dbReference type="CDD" id="cd00082">
    <property type="entry name" value="HisKA"/>
    <property type="match status" value="1"/>
</dbReference>
<dbReference type="InterPro" id="IPR050351">
    <property type="entry name" value="BphY/WalK/GraS-like"/>
</dbReference>
<dbReference type="Pfam" id="PF01590">
    <property type="entry name" value="GAF"/>
    <property type="match status" value="1"/>
</dbReference>
<dbReference type="Pfam" id="PF02518">
    <property type="entry name" value="HATPase_c"/>
    <property type="match status" value="1"/>
</dbReference>
<reference evidence="13 14" key="1">
    <citation type="submission" date="2018-03" db="EMBL/GenBank/DDBJ databases">
        <title>Genomic Encyclopedia of Type Strains, Phase III (KMG-III): the genomes of soil and plant-associated and newly described type strains.</title>
        <authorList>
            <person name="Whitman W."/>
        </authorList>
    </citation>
    <scope>NUCLEOTIDE SEQUENCE [LARGE SCALE GENOMIC DNA]</scope>
    <source>
        <strain evidence="13 14">CGMCC 1.9313</strain>
    </source>
</reference>
<evidence type="ECO:0000256" key="10">
    <source>
        <dbReference type="ARBA" id="ARBA00023170"/>
    </source>
</evidence>
<dbReference type="GO" id="GO:0009881">
    <property type="term" value="F:photoreceptor activity"/>
    <property type="evidence" value="ECO:0007669"/>
    <property type="project" value="UniProtKB-KW"/>
</dbReference>
<dbReference type="RefSeq" id="WP_106294371.1">
    <property type="nucleotide sequence ID" value="NZ_PVTH01000009.1"/>
</dbReference>
<dbReference type="Gene3D" id="3.30.450.270">
    <property type="match status" value="1"/>
</dbReference>
<evidence type="ECO:0000313" key="14">
    <source>
        <dbReference type="Proteomes" id="UP000238034"/>
    </source>
</evidence>
<dbReference type="SMART" id="SM00065">
    <property type="entry name" value="GAF"/>
    <property type="match status" value="1"/>
</dbReference>
<keyword evidence="5" id="KW-0597">Phosphoprotein</keyword>
<dbReference type="OrthoDB" id="9766459at2"/>
<gene>
    <name evidence="13" type="ORF">B0I27_10963</name>
</gene>
<dbReference type="Gene3D" id="3.30.450.20">
    <property type="entry name" value="PAS domain"/>
    <property type="match status" value="1"/>
</dbReference>
<keyword evidence="9" id="KW-0157">Chromophore</keyword>
<dbReference type="InterPro" id="IPR005467">
    <property type="entry name" value="His_kinase_dom"/>
</dbReference>
<evidence type="ECO:0000256" key="7">
    <source>
        <dbReference type="ARBA" id="ARBA00022679"/>
    </source>
</evidence>
<dbReference type="AlphaFoldDB" id="A0A2T0TXE0"/>
<dbReference type="EMBL" id="PVTH01000009">
    <property type="protein sequence ID" value="PRY50341.1"/>
    <property type="molecule type" value="Genomic_DNA"/>
</dbReference>
<comment type="caution">
    <text evidence="13">The sequence shown here is derived from an EMBL/GenBank/DDBJ whole genome shotgun (WGS) entry which is preliminary data.</text>
</comment>
<dbReference type="Gene3D" id="1.10.287.130">
    <property type="match status" value="1"/>
</dbReference>
<dbReference type="Pfam" id="PF00360">
    <property type="entry name" value="PHY"/>
    <property type="match status" value="1"/>
</dbReference>
<evidence type="ECO:0000256" key="8">
    <source>
        <dbReference type="ARBA" id="ARBA00022777"/>
    </source>
</evidence>
<dbReference type="PROSITE" id="PS50109">
    <property type="entry name" value="HIS_KIN"/>
    <property type="match status" value="1"/>
</dbReference>
<sequence length="739" mass="83749">MNNTFVDLNNCNIEPIRIPGQIQSHGFLIVIDQNQIIRFYSENIHNYLKLPGVALLGQPISSIEPIIGKNEPPNFINQLIVFGRINGFDQTNPFQTDIQGQAFHLIVSQSEEYFLLEFEPSHSDLRLDIQKMVGRSISEMLADKNLQNLLNNTAQQIKSIINYDRVMIYKFAEDGHGEVVAEARNTDLAPWLGLHYPASDIPQQARELYKVNLTRIIADVHAEPSKILGEELDSEKSLDLSSSQLRAVSPIHIQYLKNMGVCSSFSISLIYHKELWGLIACHNYSPRFINYKSRESAKLIGQILSSALEFRQDEENQSTYERYKAAVSELSRNMLQSMSIEDALTISDITLMDVADVTGAVLVYENNITKLGVTPDTERLSNLISWINETVKEPIYYTQELSKLYPEATAYKQMASGMFVYTISKELSEYVIWFKPEQLQTIQWAGNPEKPAEVDVRDGLLTISPRKSFENWAETVVGTSTSWSNSEIKSILRLKGEITYAINQKASEIRMLNEKLKQAYEELDTFSFTISHDLKNPLTTIKSYSQILMRDKSMSPESLKILDRINASSDKMDQMIREVLEYSRIGKSALTKVPIDIQTLVEEQVRDLSVAYEACDLETTIGETPVLQGDPVMISQVFSNLLSNAIKYSRRSNPAKISIHGSITDTEIVYSITDNGIGIDIKQLPTVFELFKRMDNAKDIEGTGVGLAIVKRIVEKHQGKVWVDSELDRGSTFYLAFRR</sequence>
<dbReference type="PANTHER" id="PTHR42878:SF15">
    <property type="entry name" value="BACTERIOPHYTOCHROME"/>
    <property type="match status" value="1"/>
</dbReference>
<dbReference type="GO" id="GO:0030295">
    <property type="term" value="F:protein kinase activator activity"/>
    <property type="evidence" value="ECO:0007669"/>
    <property type="project" value="TreeGrafter"/>
</dbReference>
<dbReference type="InterPro" id="IPR003018">
    <property type="entry name" value="GAF"/>
</dbReference>
<dbReference type="SUPFAM" id="SSF55781">
    <property type="entry name" value="GAF domain-like"/>
    <property type="match status" value="2"/>
</dbReference>
<dbReference type="GO" id="GO:0009584">
    <property type="term" value="P:detection of visible light"/>
    <property type="evidence" value="ECO:0007669"/>
    <property type="project" value="InterPro"/>
</dbReference>
<proteinExistence type="inferred from homology"/>
<dbReference type="SUPFAM" id="SSF55874">
    <property type="entry name" value="ATPase domain of HSP90 chaperone/DNA topoisomerase II/histidine kinase"/>
    <property type="match status" value="1"/>
</dbReference>
<dbReference type="InterPro" id="IPR043150">
    <property type="entry name" value="Phytochrome_PHY_sf"/>
</dbReference>
<dbReference type="EC" id="2.7.13.3" evidence="3"/>
<feature type="domain" description="Histidine kinase" evidence="12">
    <location>
        <begin position="529"/>
        <end position="739"/>
    </location>
</feature>
<dbReference type="InterPro" id="IPR029016">
    <property type="entry name" value="GAF-like_dom_sf"/>
</dbReference>
<comment type="similarity">
    <text evidence="2">In the N-terminal section; belongs to the phytochrome family.</text>
</comment>
<dbReference type="InterPro" id="IPR013515">
    <property type="entry name" value="Phytochrome_cen-reg"/>
</dbReference>
<dbReference type="GO" id="GO:0000155">
    <property type="term" value="F:phosphorelay sensor kinase activity"/>
    <property type="evidence" value="ECO:0007669"/>
    <property type="project" value="InterPro"/>
</dbReference>
<evidence type="ECO:0000256" key="6">
    <source>
        <dbReference type="ARBA" id="ARBA00022606"/>
    </source>
</evidence>
<evidence type="ECO:0000313" key="13">
    <source>
        <dbReference type="EMBL" id="PRY50341.1"/>
    </source>
</evidence>
<keyword evidence="10" id="KW-0675">Receptor</keyword>
<dbReference type="SUPFAM" id="SSF47384">
    <property type="entry name" value="Homodimeric domain of signal transducing histidine kinase"/>
    <property type="match status" value="1"/>
</dbReference>
<organism evidence="13 14">
    <name type="scientific">Arcticibacter pallidicorallinus</name>
    <dbReference type="NCBI Taxonomy" id="1259464"/>
    <lineage>
        <taxon>Bacteria</taxon>
        <taxon>Pseudomonadati</taxon>
        <taxon>Bacteroidota</taxon>
        <taxon>Sphingobacteriia</taxon>
        <taxon>Sphingobacteriales</taxon>
        <taxon>Sphingobacteriaceae</taxon>
        <taxon>Arcticibacter</taxon>
    </lineage>
</organism>
<evidence type="ECO:0000256" key="2">
    <source>
        <dbReference type="ARBA" id="ARBA00006402"/>
    </source>
</evidence>
<dbReference type="GO" id="GO:0006355">
    <property type="term" value="P:regulation of DNA-templated transcription"/>
    <property type="evidence" value="ECO:0007669"/>
    <property type="project" value="InterPro"/>
</dbReference>
<dbReference type="InterPro" id="IPR036097">
    <property type="entry name" value="HisK_dim/P_sf"/>
</dbReference>
<evidence type="ECO:0000256" key="4">
    <source>
        <dbReference type="ARBA" id="ARBA00022543"/>
    </source>
</evidence>
<dbReference type="PANTHER" id="PTHR42878">
    <property type="entry name" value="TWO-COMPONENT HISTIDINE KINASE"/>
    <property type="match status" value="1"/>
</dbReference>
<dbReference type="Pfam" id="PF08446">
    <property type="entry name" value="PAS_2"/>
    <property type="match status" value="1"/>
</dbReference>
<dbReference type="InterPro" id="IPR035965">
    <property type="entry name" value="PAS-like_dom_sf"/>
</dbReference>
<evidence type="ECO:0000256" key="3">
    <source>
        <dbReference type="ARBA" id="ARBA00012438"/>
    </source>
</evidence>
<keyword evidence="4" id="KW-0600">Photoreceptor protein</keyword>
<protein>
    <recommendedName>
        <fullName evidence="3">histidine kinase</fullName>
        <ecNumber evidence="3">2.7.13.3</ecNumber>
    </recommendedName>
</protein>